<dbReference type="Proteomes" id="UP000345527">
    <property type="component" value="Unassembled WGS sequence"/>
</dbReference>
<evidence type="ECO:0000256" key="2">
    <source>
        <dbReference type="ARBA" id="ARBA00005051"/>
    </source>
</evidence>
<evidence type="ECO:0000259" key="9">
    <source>
        <dbReference type="Pfam" id="PF01288"/>
    </source>
</evidence>
<evidence type="ECO:0000256" key="4">
    <source>
        <dbReference type="ARBA" id="ARBA00022679"/>
    </source>
</evidence>
<evidence type="ECO:0000256" key="1">
    <source>
        <dbReference type="ARBA" id="ARBA00000198"/>
    </source>
</evidence>
<dbReference type="EMBL" id="RZOA01000005">
    <property type="protein sequence ID" value="KAA8823870.1"/>
    <property type="molecule type" value="Genomic_DNA"/>
</dbReference>
<dbReference type="AlphaFoldDB" id="A0A5J5E432"/>
<organism evidence="11 12">
    <name type="scientific">Bifidobacterium vespertilionis</name>
    <dbReference type="NCBI Taxonomy" id="2562524"/>
    <lineage>
        <taxon>Bacteria</taxon>
        <taxon>Bacillati</taxon>
        <taxon>Actinomycetota</taxon>
        <taxon>Actinomycetes</taxon>
        <taxon>Bifidobacteriales</taxon>
        <taxon>Bifidobacteriaceae</taxon>
        <taxon>Bifidobacterium</taxon>
    </lineage>
</organism>
<dbReference type="UniPathway" id="UPA00077">
    <property type="reaction ID" value="UER00155"/>
</dbReference>
<keyword evidence="4" id="KW-0808">Transferase</keyword>
<evidence type="ECO:0000256" key="7">
    <source>
        <dbReference type="ARBA" id="ARBA00022840"/>
    </source>
</evidence>
<dbReference type="EMBL" id="RZNZ01000008">
    <property type="protein sequence ID" value="KAA8820205.1"/>
    <property type="molecule type" value="Genomic_DNA"/>
</dbReference>
<evidence type="ECO:0000313" key="13">
    <source>
        <dbReference type="Proteomes" id="UP000374630"/>
    </source>
</evidence>
<evidence type="ECO:0000256" key="8">
    <source>
        <dbReference type="ARBA" id="ARBA00022909"/>
    </source>
</evidence>
<feature type="domain" description="7,8-dihydro-6-hydroxymethylpterin-pyrophosphokinase" evidence="9">
    <location>
        <begin position="96"/>
        <end position="210"/>
    </location>
</feature>
<keyword evidence="7" id="KW-0067">ATP-binding</keyword>
<dbReference type="GO" id="GO:0046656">
    <property type="term" value="P:folic acid biosynthetic process"/>
    <property type="evidence" value="ECO:0007669"/>
    <property type="project" value="UniProtKB-KW"/>
</dbReference>
<dbReference type="Gene3D" id="3.30.70.560">
    <property type="entry name" value="7,8-Dihydro-6-hydroxymethylpterin-pyrophosphokinase HPPK"/>
    <property type="match status" value="1"/>
</dbReference>
<evidence type="ECO:0000256" key="3">
    <source>
        <dbReference type="ARBA" id="ARBA00013253"/>
    </source>
</evidence>
<reference evidence="12 13" key="1">
    <citation type="journal article" date="2019" name="Syst. Appl. Microbiol.">
        <title>Characterization of Bifidobacterium species in feaces of the Egyptian fruit bat: Description of B. vespertilionis sp. nov. and B. rousetti sp. nov.</title>
        <authorList>
            <person name="Modesto M."/>
            <person name="Satti M."/>
            <person name="Watanabe K."/>
            <person name="Puglisi E."/>
            <person name="Morelli L."/>
            <person name="Huang C.-H."/>
            <person name="Liou J.-S."/>
            <person name="Miyashita M."/>
            <person name="Tamura T."/>
            <person name="Saito S."/>
            <person name="Mori K."/>
            <person name="Huang L."/>
            <person name="Sciavilla P."/>
            <person name="Sandri C."/>
            <person name="Spiezio C."/>
            <person name="Vitali F."/>
            <person name="Cavalieri D."/>
            <person name="Perpetuini G."/>
            <person name="Tofalo R."/>
            <person name="Bonetti A."/>
            <person name="Arita M."/>
            <person name="Mattarelli P."/>
        </authorList>
    </citation>
    <scope>NUCLEOTIDE SEQUENCE [LARGE SCALE GENOMIC DNA]</scope>
    <source>
        <strain evidence="10 13">RST16</strain>
        <strain evidence="11 12">RST8</strain>
    </source>
</reference>
<protein>
    <recommendedName>
        <fullName evidence="3">2-amino-4-hydroxy-6-hydroxymethyldihydropteridine diphosphokinase</fullName>
        <ecNumber evidence="3">2.7.6.3</ecNumber>
    </recommendedName>
</protein>
<dbReference type="Pfam" id="PF01288">
    <property type="entry name" value="HPPK"/>
    <property type="match status" value="1"/>
</dbReference>
<comment type="pathway">
    <text evidence="2">Cofactor biosynthesis; tetrahydrofolate biosynthesis; 2-amino-4-hydroxy-6-hydroxymethyl-7,8-dihydropteridine diphosphate from 7,8-dihydroneopterin triphosphate: step 4/4.</text>
</comment>
<dbReference type="GO" id="GO:0005524">
    <property type="term" value="F:ATP binding"/>
    <property type="evidence" value="ECO:0007669"/>
    <property type="project" value="UniProtKB-KW"/>
</dbReference>
<dbReference type="GO" id="GO:0016301">
    <property type="term" value="F:kinase activity"/>
    <property type="evidence" value="ECO:0007669"/>
    <property type="project" value="UniProtKB-KW"/>
</dbReference>
<dbReference type="InterPro" id="IPR035907">
    <property type="entry name" value="Hppk_sf"/>
</dbReference>
<accession>A0A5J5E432</accession>
<dbReference type="GO" id="GO:0046654">
    <property type="term" value="P:tetrahydrofolate biosynthetic process"/>
    <property type="evidence" value="ECO:0007669"/>
    <property type="project" value="UniProtKB-UniPathway"/>
</dbReference>
<comment type="catalytic activity">
    <reaction evidence="1">
        <text>6-hydroxymethyl-7,8-dihydropterin + ATP = (7,8-dihydropterin-6-yl)methyl diphosphate + AMP + H(+)</text>
        <dbReference type="Rhea" id="RHEA:11412"/>
        <dbReference type="ChEBI" id="CHEBI:15378"/>
        <dbReference type="ChEBI" id="CHEBI:30616"/>
        <dbReference type="ChEBI" id="CHEBI:44841"/>
        <dbReference type="ChEBI" id="CHEBI:72950"/>
        <dbReference type="ChEBI" id="CHEBI:456215"/>
        <dbReference type="EC" id="2.7.6.3"/>
    </reaction>
</comment>
<dbReference type="InterPro" id="IPR000550">
    <property type="entry name" value="Hppk"/>
</dbReference>
<keyword evidence="13" id="KW-1185">Reference proteome</keyword>
<name>A0A5J5E432_9BIFI</name>
<sequence length="246" mass="25397">MANATNDAHDGRDGLGGFGGLGGLRAQVTLTVPAALAARLASGAHVDVIVHGEDGFAALLTGVDADVTIVNEDGTAVNPSDSAVPAAPAVPRKAIISMESTEPDAERMFREAVVTLDGLPGVEITGISPLYSVTNFDGPDAFTAVVTVSSKLDPKALLGMLETIESAHDDRLDLDIVDYEGVTSDDPGLMIPWPSATQRAAILSPLLDMDEDAHIGKEPVSFLLAMANDAPRVGMISSNWILGGSV</sequence>
<comment type="caution">
    <text evidence="11">The sequence shown here is derived from an EMBL/GenBank/DDBJ whole genome shotgun (WGS) entry which is preliminary data.</text>
</comment>
<dbReference type="GO" id="GO:0003848">
    <property type="term" value="F:2-amino-4-hydroxy-6-hydroxymethyldihydropteridine diphosphokinase activity"/>
    <property type="evidence" value="ECO:0007669"/>
    <property type="project" value="UniProtKB-EC"/>
</dbReference>
<evidence type="ECO:0000313" key="10">
    <source>
        <dbReference type="EMBL" id="KAA8820205.1"/>
    </source>
</evidence>
<dbReference type="RefSeq" id="WP_150353615.1">
    <property type="nucleotide sequence ID" value="NZ_RZNZ01000008.1"/>
</dbReference>
<evidence type="ECO:0000256" key="6">
    <source>
        <dbReference type="ARBA" id="ARBA00022777"/>
    </source>
</evidence>
<keyword evidence="5" id="KW-0547">Nucleotide-binding</keyword>
<proteinExistence type="predicted"/>
<dbReference type="PANTHER" id="PTHR43071:SF1">
    <property type="entry name" value="2-AMINO-4-HYDROXY-6-HYDROXYMETHYLDIHYDROPTERIDINE PYROPHOSPHOKINASE"/>
    <property type="match status" value="1"/>
</dbReference>
<keyword evidence="8" id="KW-0289">Folate biosynthesis</keyword>
<evidence type="ECO:0000256" key="5">
    <source>
        <dbReference type="ARBA" id="ARBA00022741"/>
    </source>
</evidence>
<dbReference type="EC" id="2.7.6.3" evidence="3"/>
<evidence type="ECO:0000313" key="12">
    <source>
        <dbReference type="Proteomes" id="UP000345527"/>
    </source>
</evidence>
<dbReference type="PANTHER" id="PTHR43071">
    <property type="entry name" value="2-AMINO-4-HYDROXY-6-HYDROXYMETHYLDIHYDROPTERIDINE PYROPHOSPHOKINASE"/>
    <property type="match status" value="1"/>
</dbReference>
<keyword evidence="6 11" id="KW-0418">Kinase</keyword>
<evidence type="ECO:0000313" key="11">
    <source>
        <dbReference type="EMBL" id="KAA8823870.1"/>
    </source>
</evidence>
<dbReference type="SUPFAM" id="SSF55083">
    <property type="entry name" value="6-hydroxymethyl-7,8-dihydropterin pyrophosphokinase, HPPK"/>
    <property type="match status" value="1"/>
</dbReference>
<dbReference type="Proteomes" id="UP000374630">
    <property type="component" value="Unassembled WGS sequence"/>
</dbReference>
<dbReference type="OrthoDB" id="9808041at2"/>
<gene>
    <name evidence="11" type="ORF">EM848_03470</name>
    <name evidence="10" type="ORF">EMO90_07180</name>
</gene>